<feature type="domain" description="DinB-like" evidence="1">
    <location>
        <begin position="29"/>
        <end position="158"/>
    </location>
</feature>
<dbReference type="Gene3D" id="1.20.120.450">
    <property type="entry name" value="dinb family like domain"/>
    <property type="match status" value="1"/>
</dbReference>
<proteinExistence type="predicted"/>
<dbReference type="AlphaFoldDB" id="A0A1M5IP12"/>
<protein>
    <submittedName>
        <fullName evidence="2">DinB superfamily protein</fullName>
    </submittedName>
</protein>
<evidence type="ECO:0000313" key="2">
    <source>
        <dbReference type="EMBL" id="SHG29976.1"/>
    </source>
</evidence>
<organism evidence="2 3">
    <name type="scientific">Flagellimonas flava</name>
    <dbReference type="NCBI Taxonomy" id="570519"/>
    <lineage>
        <taxon>Bacteria</taxon>
        <taxon>Pseudomonadati</taxon>
        <taxon>Bacteroidota</taxon>
        <taxon>Flavobacteriia</taxon>
        <taxon>Flavobacteriales</taxon>
        <taxon>Flavobacteriaceae</taxon>
        <taxon>Flagellimonas</taxon>
    </lineage>
</organism>
<name>A0A1M5IP12_9FLAO</name>
<sequence length="164" mass="19403">MSNYNPHDGFPYYFEQVQNQDLKTLYNPKEIVEFLDGIEEEKANYRYAPGKWSIKQVVGHITDHERIKMSRAFFLSRNQQMELWGYDQNALVNNSRFDQLQFSTLVSDFKNVRSSSVSFIATLSENQLNLIGRARQYDVTLKDFLKSIIGHEVHHLNILKERYF</sequence>
<dbReference type="InterPro" id="IPR034660">
    <property type="entry name" value="DinB/YfiT-like"/>
</dbReference>
<dbReference type="OrthoDB" id="9793216at2"/>
<accession>A0A1M5IP12</accession>
<gene>
    <name evidence="2" type="ORF">SAMN04488116_0835</name>
</gene>
<dbReference type="RefSeq" id="WP_073176614.1">
    <property type="nucleotide sequence ID" value="NZ_FQWL01000001.1"/>
</dbReference>
<dbReference type="STRING" id="570519.SAMN04488116_0835"/>
<dbReference type="InterPro" id="IPR024775">
    <property type="entry name" value="DinB-like"/>
</dbReference>
<keyword evidence="3" id="KW-1185">Reference proteome</keyword>
<evidence type="ECO:0000313" key="3">
    <source>
        <dbReference type="Proteomes" id="UP000184532"/>
    </source>
</evidence>
<dbReference type="EMBL" id="FQWL01000001">
    <property type="protein sequence ID" value="SHG29976.1"/>
    <property type="molecule type" value="Genomic_DNA"/>
</dbReference>
<reference evidence="3" key="1">
    <citation type="submission" date="2016-11" db="EMBL/GenBank/DDBJ databases">
        <authorList>
            <person name="Varghese N."/>
            <person name="Submissions S."/>
        </authorList>
    </citation>
    <scope>NUCLEOTIDE SEQUENCE [LARGE SCALE GENOMIC DNA]</scope>
    <source>
        <strain evidence="3">DSM 22638</strain>
    </source>
</reference>
<dbReference type="Pfam" id="PF12867">
    <property type="entry name" value="DinB_2"/>
    <property type="match status" value="1"/>
</dbReference>
<dbReference type="Proteomes" id="UP000184532">
    <property type="component" value="Unassembled WGS sequence"/>
</dbReference>
<dbReference type="SUPFAM" id="SSF109854">
    <property type="entry name" value="DinB/YfiT-like putative metalloenzymes"/>
    <property type="match status" value="1"/>
</dbReference>
<evidence type="ECO:0000259" key="1">
    <source>
        <dbReference type="Pfam" id="PF12867"/>
    </source>
</evidence>